<dbReference type="Gene3D" id="1.10.1540.10">
    <property type="entry name" value="BEACH domain"/>
    <property type="match status" value="1"/>
</dbReference>
<dbReference type="STRING" id="180498.A0A067JC21"/>
<feature type="compositionally biased region" description="Polar residues" evidence="4">
    <location>
        <begin position="445"/>
        <end position="464"/>
    </location>
</feature>
<dbReference type="FunFam" id="1.10.1540.10:FF:000002">
    <property type="entry name" value="WD repeat and FYVE domain containing 3"/>
    <property type="match status" value="1"/>
</dbReference>
<feature type="domain" description="BEACH-type PH" evidence="6">
    <location>
        <begin position="1243"/>
        <end position="1409"/>
    </location>
</feature>
<dbReference type="InterPro" id="IPR000409">
    <property type="entry name" value="BEACH_dom"/>
</dbReference>
<feature type="repeat" description="WD" evidence="3">
    <location>
        <begin position="1812"/>
        <end position="1842"/>
    </location>
</feature>
<dbReference type="InterPro" id="IPR001680">
    <property type="entry name" value="WD40_rpt"/>
</dbReference>
<dbReference type="InterPro" id="IPR036322">
    <property type="entry name" value="WD40_repeat_dom_sf"/>
</dbReference>
<dbReference type="PROSITE" id="PS50294">
    <property type="entry name" value="WD_REPEATS_REGION"/>
    <property type="match status" value="1"/>
</dbReference>
<dbReference type="InterPro" id="IPR023362">
    <property type="entry name" value="PH-BEACH_dom"/>
</dbReference>
<keyword evidence="1 3" id="KW-0853">WD repeat</keyword>
<dbReference type="CDD" id="cd06071">
    <property type="entry name" value="Beach"/>
    <property type="match status" value="1"/>
</dbReference>
<evidence type="ECO:0000313" key="8">
    <source>
        <dbReference type="Proteomes" id="UP000027138"/>
    </source>
</evidence>
<keyword evidence="2" id="KW-0677">Repeat</keyword>
<dbReference type="InterPro" id="IPR019775">
    <property type="entry name" value="WD40_repeat_CS"/>
</dbReference>
<dbReference type="SMART" id="SM00320">
    <property type="entry name" value="WD40"/>
    <property type="match status" value="4"/>
</dbReference>
<evidence type="ECO:0000259" key="6">
    <source>
        <dbReference type="PROSITE" id="PS51783"/>
    </source>
</evidence>
<dbReference type="PROSITE" id="PS50197">
    <property type="entry name" value="BEACH"/>
    <property type="match status" value="1"/>
</dbReference>
<dbReference type="Gene3D" id="2.130.10.10">
    <property type="entry name" value="YVTN repeat-like/Quinoprotein amine dehydrogenase"/>
    <property type="match status" value="2"/>
</dbReference>
<dbReference type="PANTHER" id="PTHR46108:SF4">
    <property type="entry name" value="BLUE CHEESE"/>
    <property type="match status" value="1"/>
</dbReference>
<gene>
    <name evidence="7" type="ORF">JCGZ_21867</name>
</gene>
<dbReference type="Pfam" id="PF00400">
    <property type="entry name" value="WD40"/>
    <property type="match status" value="2"/>
</dbReference>
<dbReference type="SUPFAM" id="SSF50978">
    <property type="entry name" value="WD40 repeat-like"/>
    <property type="match status" value="1"/>
</dbReference>
<feature type="domain" description="BEACH" evidence="5">
    <location>
        <begin position="1434"/>
        <end position="1726"/>
    </location>
</feature>
<dbReference type="InterPro" id="IPR015943">
    <property type="entry name" value="WD40/YVTN_repeat-like_dom_sf"/>
</dbReference>
<dbReference type="PANTHER" id="PTHR46108">
    <property type="entry name" value="BLUE CHEESE"/>
    <property type="match status" value="1"/>
</dbReference>
<keyword evidence="8" id="KW-1185">Reference proteome</keyword>
<dbReference type="PROSITE" id="PS50082">
    <property type="entry name" value="WD_REPEATS_2"/>
    <property type="match status" value="2"/>
</dbReference>
<dbReference type="OrthoDB" id="26681at2759"/>
<dbReference type="CDD" id="cd01201">
    <property type="entry name" value="PH_BEACH"/>
    <property type="match status" value="1"/>
</dbReference>
<proteinExistence type="predicted"/>
<dbReference type="InterPro" id="IPR036372">
    <property type="entry name" value="BEACH_dom_sf"/>
</dbReference>
<name>A0A067JC21_JATCU</name>
<dbReference type="Proteomes" id="UP000027138">
    <property type="component" value="Unassembled WGS sequence"/>
</dbReference>
<evidence type="ECO:0000313" key="7">
    <source>
        <dbReference type="EMBL" id="KDP21396.1"/>
    </source>
</evidence>
<dbReference type="Pfam" id="PF14844">
    <property type="entry name" value="PH_BEACH"/>
    <property type="match status" value="1"/>
</dbReference>
<feature type="repeat" description="WD" evidence="3">
    <location>
        <begin position="1858"/>
        <end position="1893"/>
    </location>
</feature>
<dbReference type="Gene3D" id="2.30.29.30">
    <property type="entry name" value="Pleckstrin-homology domain (PH domain)/Phosphotyrosine-binding domain (PTB)"/>
    <property type="match status" value="1"/>
</dbReference>
<protein>
    <recommendedName>
        <fullName evidence="9">BEACH domain-containing protein</fullName>
    </recommendedName>
</protein>
<dbReference type="PROSITE" id="PS00678">
    <property type="entry name" value="WD_REPEATS_1"/>
    <property type="match status" value="1"/>
</dbReference>
<accession>A0A067JC21</accession>
<dbReference type="SMART" id="SM01026">
    <property type="entry name" value="Beach"/>
    <property type="match status" value="1"/>
</dbReference>
<dbReference type="PROSITE" id="PS51783">
    <property type="entry name" value="PH_BEACH"/>
    <property type="match status" value="1"/>
</dbReference>
<evidence type="ECO:0000259" key="5">
    <source>
        <dbReference type="PROSITE" id="PS50197"/>
    </source>
</evidence>
<dbReference type="SUPFAM" id="SSF81837">
    <property type="entry name" value="BEACH domain"/>
    <property type="match status" value="1"/>
</dbReference>
<feature type="region of interest" description="Disordered" evidence="4">
    <location>
        <begin position="417"/>
        <end position="466"/>
    </location>
</feature>
<organism evidence="7 8">
    <name type="scientific">Jatropha curcas</name>
    <name type="common">Barbados nut</name>
    <dbReference type="NCBI Taxonomy" id="180498"/>
    <lineage>
        <taxon>Eukaryota</taxon>
        <taxon>Viridiplantae</taxon>
        <taxon>Streptophyta</taxon>
        <taxon>Embryophyta</taxon>
        <taxon>Tracheophyta</taxon>
        <taxon>Spermatophyta</taxon>
        <taxon>Magnoliopsida</taxon>
        <taxon>eudicotyledons</taxon>
        <taxon>Gunneridae</taxon>
        <taxon>Pentapetalae</taxon>
        <taxon>rosids</taxon>
        <taxon>fabids</taxon>
        <taxon>Malpighiales</taxon>
        <taxon>Euphorbiaceae</taxon>
        <taxon>Crotonoideae</taxon>
        <taxon>Jatropheae</taxon>
        <taxon>Jatropha</taxon>
    </lineage>
</organism>
<evidence type="ECO:0000256" key="2">
    <source>
        <dbReference type="ARBA" id="ARBA00022737"/>
    </source>
</evidence>
<dbReference type="SUPFAM" id="SSF50729">
    <property type="entry name" value="PH domain-like"/>
    <property type="match status" value="1"/>
</dbReference>
<dbReference type="InterPro" id="IPR051944">
    <property type="entry name" value="BEACH_domain_protein"/>
</dbReference>
<evidence type="ECO:0008006" key="9">
    <source>
        <dbReference type="Google" id="ProtNLM"/>
    </source>
</evidence>
<evidence type="ECO:0000256" key="4">
    <source>
        <dbReference type="SAM" id="MobiDB-lite"/>
    </source>
</evidence>
<evidence type="ECO:0000256" key="1">
    <source>
        <dbReference type="ARBA" id="ARBA00022574"/>
    </source>
</evidence>
<reference evidence="7 8" key="1">
    <citation type="journal article" date="2014" name="PLoS ONE">
        <title>Global Analysis of Gene Expression Profiles in Physic Nut (Jatropha curcas L.) Seedlings Exposed to Salt Stress.</title>
        <authorList>
            <person name="Zhang L."/>
            <person name="Zhang C."/>
            <person name="Wu P."/>
            <person name="Chen Y."/>
            <person name="Li M."/>
            <person name="Jiang H."/>
            <person name="Wu G."/>
        </authorList>
    </citation>
    <scope>NUCLEOTIDE SEQUENCE [LARGE SCALE GENOMIC DNA]</scope>
    <source>
        <strain evidence="8">cv. GZQX0401</strain>
        <tissue evidence="7">Young leaves</tissue>
    </source>
</reference>
<dbReference type="EMBL" id="KK915662">
    <property type="protein sequence ID" value="KDP21396.1"/>
    <property type="molecule type" value="Genomic_DNA"/>
</dbReference>
<dbReference type="InterPro" id="IPR011993">
    <property type="entry name" value="PH-like_dom_sf"/>
</dbReference>
<sequence>MDDYSAQKDSFSHISELESSDIPVETSNCIVLSNADMVEHVLLDWTLWVTAPVPIQIALLGFLEHLVSMHWYRNHNLTVLRRIDLVQHLLVTLQRGDVEVSVLEKLVVLLGVILEDGFLVSELENVVRFVIMTFDPPDLKPRHQIMRESMGKHVIVRNMLLEMLIDLQVTIKSEELLEQWHKIVSSKLITYFLDEAVHPTSMRWIMTLLGVCLASSPTFALKFRTSGGYQGLMRVLPSFYDSPDIYYILFCLVFGKPVYPRLPEVRMLDFHGLIPSDGSYVDLKFVELLESVIAMTKSTFDRLRMQLTFAHQTGNLSQVGASIVAELVEGNADMAGELQGEALMHKTYAARLMGGEASAPAAATSVLRFMVDLAKMCPPFSAVCRRPEFLESCIELYFSCIRAASAVNMSKTLSEKTEEKNLNDSDDTSSSQNTFSSLPHEQEQSAKTSTSVGSFPQAHVSASSDDMAVPQNYLADDKLEMNITDLQKDLKQSVQGVQTVQNLDGDIVDLVSATSSSSESNIRNIDGTMDSIQLEDSQSSASVNIIDSPIISEKSTSKNPLTSSSSPVVALTSWLGGANQNESKASSLATLSMESYVSASEYDASPDSKSTHGTSSAISPYLVSAKLLLDIDDSGYGGGPCSAGATAVLDFMAEVLSDFITEQMKAAQIIEGILEMVPLYIDAESVLVFQGLCLSRLMNFVERRLLRDDEEDEKKLDKSRWSSNLDALCWMIVDRVYMGAFPQPAVVLKTLEFLLSMLQLANKDGRIEEAAPVGKSLLSITRGSRQIDAYVHSLFKNTNRMILYCFLPSFLATIGEDDLLSSLGLHIEPKKRFTPNASQEDSGIDICTVLQLLVAHRRIIFCPSNLDTDLNCCLLVNLVYILRDQRRNVQNVAVDIVKYLLVHRRAALEDLLVCKANHGQQMDVLHGGFDRLLTGSLSAFFEWLENSEQIVKKVLEQCALIMWHQYIAGSAKFPGVRIKGLEGRLKREMGRRSRDILKLDLRHWEQVTERRYALEMVRDAMSTELRVVRQDKYGWVLHAESEWQTLLQQLVHERGIFPLSKSSSTEEPEWQLCPIEGPYRMRKKLERCKLRIDTIQNVLNGQFELEVELSKGKHGDSPDASDTDSELFFNLLTDKAEQNGVDEMYSEFFKDPDDAKGATSVKSGWNDDRASSINDASLHSATDFGVKSTTLSAPVTESTYGKSDIGSPRYSSSNKIDDFKVSEDKSDKELNDNGEYLIRPYLEPLEKIRFRYNCERVVGLDKHDGIFLIGELCLYIIENFYIDDSGCICEKECEDELSVIDQALGVKKDVTGSMDFQSKSTSSWSTMVKTCAGARAWAYNGGAWGKEKVCTSGNLPHPWNMWKLNSVHEILKRDYQLRPVAIEIFSMDGCNDLLVFHKKEREEVFKNLVAMNLPRNSMLDTTISGSTKQESNEGSRLFKIVAKSFSKRWQNGEISNFQYLMHLNTLAGRGYSDLTQYPVFPWVLADYESENLDLSNPKTFRKLDKPMGCQTPEGEEEFKKRYESWDDPEVPKFHYGSHYSSAGIVLFYLLRLPPFSAENQKLQGGQFDHADRLFNSVKDTWLSAAGKGNTSDVKELIPEFFYMPEFLENRFHLDLGEKQSGEKVGDVFLPPWAKGSAREFIKKHREALESDYVSQNLHHWIDLIFGYKQRGKAAEEAVNVFYHYTYEGSVDIDSVTDPAMKASILAQINHFGQTPKQLFLKPHVKRRSDRRIPPNPLKYSSHLVPHEIRKSSSAITQIITFHEKILVAGTNSLLKPRTYTKYVAWGFPDRSLRLLSYDQDKLLSTHENLHGSNQIQCTGFSHDGQILVTGADDGLLSVWRIDKDGPRALQHLQLEKALSGHTSKITCLHVSQPYMLIVSGSDDCTVIVWDLSSLVFIRQLPEFPVPVSAIYVNDLNGEIVTAAGILLAVWSINGDCLAVINTSQLPSDSILSITSCTFSDWLDTNWYATGHQSGAVKVWQMVHISNQESNLSKSGSNPTVGLHLGDKVPEYRLVLHKVLKFHKHPVTALHLTSDLKQLLSGDSSGHLLSWTLPDESLRSSFNHG</sequence>
<dbReference type="Pfam" id="PF02138">
    <property type="entry name" value="Beach"/>
    <property type="match status" value="1"/>
</dbReference>
<evidence type="ECO:0000256" key="3">
    <source>
        <dbReference type="PROSITE-ProRule" id="PRU00221"/>
    </source>
</evidence>
<feature type="compositionally biased region" description="Low complexity" evidence="4">
    <location>
        <begin position="428"/>
        <end position="438"/>
    </location>
</feature>